<reference evidence="1 2" key="1">
    <citation type="submission" date="2011-12" db="EMBL/GenBank/DDBJ databases">
        <title>The Genome Sequence of Prevotella maculosa OT 289.</title>
        <authorList>
            <consortium name="The Broad Institute Genome Sequencing Platform"/>
            <person name="Earl A."/>
            <person name="Ward D."/>
            <person name="Feldgarden M."/>
            <person name="Gevers D."/>
            <person name="Izard J."/>
            <person name="Blanton J.M."/>
            <person name="Mathney J."/>
            <person name="Tanner A.C."/>
            <person name="Dewhirst F.E."/>
            <person name="Young S.K."/>
            <person name="Zeng Q."/>
            <person name="Gargeya S."/>
            <person name="Fitzgerald M."/>
            <person name="Haas B."/>
            <person name="Abouelleil A."/>
            <person name="Alvarado L."/>
            <person name="Arachchi H.M."/>
            <person name="Berlin A."/>
            <person name="Chapman S.B."/>
            <person name="Gearin G."/>
            <person name="Goldberg J."/>
            <person name="Griggs A."/>
            <person name="Gujja S."/>
            <person name="Hansen M."/>
            <person name="Heiman D."/>
            <person name="Howarth C."/>
            <person name="Larimer J."/>
            <person name="Lui A."/>
            <person name="MacDonald P.J.P."/>
            <person name="McCowen C."/>
            <person name="Montmayeur A."/>
            <person name="Murphy C."/>
            <person name="Neiman D."/>
            <person name="Pearson M."/>
            <person name="Priest M."/>
            <person name="Roberts A."/>
            <person name="Saif S."/>
            <person name="Shea T."/>
            <person name="Sisk P."/>
            <person name="Stolte C."/>
            <person name="Sykes S."/>
            <person name="Wortman J."/>
            <person name="Nusbaum C."/>
            <person name="Birren B."/>
        </authorList>
    </citation>
    <scope>NUCLEOTIDE SEQUENCE [LARGE SCALE GENOMIC DNA]</scope>
    <source>
        <strain evidence="1 2">OT 289</strain>
    </source>
</reference>
<sequence length="41" mass="4717">MVKVQSQDPYIRIDNQRVYPFSIDRSAIPSFEEAGEASWEG</sequence>
<dbReference type="HOGENOM" id="CLU_3274557_0_0_10"/>
<accession>H1HNI4</accession>
<dbReference type="PATRIC" id="fig|999422.3.peg.1818"/>
<organism evidence="1 2">
    <name type="scientific">Segatella maculosa OT 289</name>
    <dbReference type="NCBI Taxonomy" id="999422"/>
    <lineage>
        <taxon>Bacteria</taxon>
        <taxon>Pseudomonadati</taxon>
        <taxon>Bacteroidota</taxon>
        <taxon>Bacteroidia</taxon>
        <taxon>Bacteroidales</taxon>
        <taxon>Prevotellaceae</taxon>
        <taxon>Segatella</taxon>
    </lineage>
</organism>
<evidence type="ECO:0000313" key="2">
    <source>
        <dbReference type="Proteomes" id="UP000003167"/>
    </source>
</evidence>
<keyword evidence="2" id="KW-1185">Reference proteome</keyword>
<comment type="caution">
    <text evidence="1">The sequence shown here is derived from an EMBL/GenBank/DDBJ whole genome shotgun (WGS) entry which is preliminary data.</text>
</comment>
<protein>
    <submittedName>
        <fullName evidence="1">Uncharacterized protein</fullName>
    </submittedName>
</protein>
<dbReference type="AlphaFoldDB" id="H1HNI4"/>
<dbReference type="EMBL" id="AGEK01000029">
    <property type="protein sequence ID" value="EHO69463.1"/>
    <property type="molecule type" value="Genomic_DNA"/>
</dbReference>
<proteinExistence type="predicted"/>
<dbReference type="Proteomes" id="UP000003167">
    <property type="component" value="Unassembled WGS sequence"/>
</dbReference>
<name>H1HNI4_9BACT</name>
<evidence type="ECO:0000313" key="1">
    <source>
        <dbReference type="EMBL" id="EHO69463.1"/>
    </source>
</evidence>
<gene>
    <name evidence="1" type="ORF">HMPREF9944_01728</name>
</gene>